<dbReference type="AlphaFoldDB" id="G0NS54"/>
<dbReference type="PANTHER" id="PTHR22921:SF27">
    <property type="entry name" value="C2H2-TYPE DOMAIN-CONTAINING PROTEIN-RELATED"/>
    <property type="match status" value="1"/>
</dbReference>
<dbReference type="InParanoid" id="G0NS54"/>
<dbReference type="InterPro" id="IPR009667">
    <property type="entry name" value="DUF1258"/>
</dbReference>
<dbReference type="OMA" id="RENPGTH"/>
<organism evidence="2">
    <name type="scientific">Caenorhabditis brenneri</name>
    <name type="common">Nematode worm</name>
    <dbReference type="NCBI Taxonomy" id="135651"/>
    <lineage>
        <taxon>Eukaryota</taxon>
        <taxon>Metazoa</taxon>
        <taxon>Ecdysozoa</taxon>
        <taxon>Nematoda</taxon>
        <taxon>Chromadorea</taxon>
        <taxon>Rhabditida</taxon>
        <taxon>Rhabditina</taxon>
        <taxon>Rhabditomorpha</taxon>
        <taxon>Rhabditoidea</taxon>
        <taxon>Rhabditidae</taxon>
        <taxon>Peloderinae</taxon>
        <taxon>Caenorhabditis</taxon>
    </lineage>
</organism>
<dbReference type="PANTHER" id="PTHR22921">
    <property type="entry name" value="PROTEIN CBG20088-RELATED"/>
    <property type="match status" value="1"/>
</dbReference>
<dbReference type="eggNOG" id="ENOG502TFMR">
    <property type="taxonomic scope" value="Eukaryota"/>
</dbReference>
<evidence type="ECO:0000313" key="2">
    <source>
        <dbReference type="Proteomes" id="UP000008068"/>
    </source>
</evidence>
<accession>G0NS54</accession>
<evidence type="ECO:0000313" key="1">
    <source>
        <dbReference type="EMBL" id="EGT36470.1"/>
    </source>
</evidence>
<proteinExistence type="predicted"/>
<dbReference type="Pfam" id="PF06869">
    <property type="entry name" value="DUF1258"/>
    <property type="match status" value="1"/>
</dbReference>
<name>G0NS54_CAEBE</name>
<dbReference type="STRING" id="135651.G0NS54"/>
<dbReference type="HOGENOM" id="CLU_028493_0_0_1"/>
<dbReference type="EMBL" id="GL379935">
    <property type="protein sequence ID" value="EGT36470.1"/>
    <property type="molecule type" value="Genomic_DNA"/>
</dbReference>
<dbReference type="Proteomes" id="UP000008068">
    <property type="component" value="Unassembled WGS sequence"/>
</dbReference>
<keyword evidence="2" id="KW-1185">Reference proteome</keyword>
<protein>
    <submittedName>
        <fullName evidence="1">Uncharacterized protein</fullName>
    </submittedName>
</protein>
<gene>
    <name evidence="1" type="ORF">CAEBREN_06684</name>
</gene>
<sequence>MPRRSHMYFGHYTRKAIVGLPTVNNLQSEESSEEDNSSDDGIQFEEMDVNNHDSDSSFMEHEQIGVAHQESELNLLLRKIPTPVLSFLTAACISRFSERDFQRFLSCHSANFRQDALRVWNFKKGMYSTLHICNSCGKSVRNSDTCECGGKILKVTRVRAFSQLVDLVQEHSSKILKLREELRSGRDKSHNLNSEFLKKNWIEESAGLLHLTFLASVDGVSLKGNSKKKIWPVTLKLADLPIAEMQKSVNILLEAIVEGVENPSTVLWNHLIPIVFMDMENKVGEVNNIKFKASIVTFTADQPAKRSLFGMAASNSEMSCFYGLCPGTLYKTRGPERYTSRKGILTQQDSLNAQNGFKNVPSFIVNRILPYDTIVDVLHNLPEGILEVIMNEMTSQRKAKSELFADITMSTTRFTKQVKCHPFYKKMERKRNATEKMNFFRIHIGMTALVNEEISAKARLVLVALMLVCNFMYSDSPIATGFLFHLTDITKRILSEASEKYLSIKTHELLEHLPYVYWKFGNPAPLSTFSYESFYKFCLSGFNPQLTNNFTETAASRVQLHVSLRREVRRRAVCQPDVDLEAFLKETPDLRHFKTSWSHKLTTLTQEENEEVNGAEAYGTLQLSYGKLISTYSKSNSTSDHFFSADVNGQYTCHRFVCAIVKDGKLSNILTEPITESPRSLQFIGLQKLENEMKGTQFETSAAHLLTHARVYPGLIHGRLSEKRATVPFQQMRGFAAQLEAHNGTYYLQINGCAVHN</sequence>
<reference evidence="2" key="1">
    <citation type="submission" date="2011-07" db="EMBL/GenBank/DDBJ databases">
        <authorList>
            <consortium name="Caenorhabditis brenneri Sequencing and Analysis Consortium"/>
            <person name="Wilson R.K."/>
        </authorList>
    </citation>
    <scope>NUCLEOTIDE SEQUENCE [LARGE SCALE GENOMIC DNA]</scope>
    <source>
        <strain evidence="2">PB2801</strain>
    </source>
</reference>
<dbReference type="OrthoDB" id="5869161at2759"/>